<evidence type="ECO:0000313" key="2">
    <source>
        <dbReference type="EMBL" id="MDN4164543.1"/>
    </source>
</evidence>
<keyword evidence="1" id="KW-0812">Transmembrane</keyword>
<keyword evidence="1" id="KW-1133">Transmembrane helix</keyword>
<evidence type="ECO:0000313" key="3">
    <source>
        <dbReference type="Proteomes" id="UP001168552"/>
    </source>
</evidence>
<keyword evidence="3" id="KW-1185">Reference proteome</keyword>
<keyword evidence="1" id="KW-0472">Membrane</keyword>
<organism evidence="2 3">
    <name type="scientific">Shiella aurantiaca</name>
    <dbReference type="NCBI Taxonomy" id="3058365"/>
    <lineage>
        <taxon>Bacteria</taxon>
        <taxon>Pseudomonadati</taxon>
        <taxon>Bacteroidota</taxon>
        <taxon>Cytophagia</taxon>
        <taxon>Cytophagales</taxon>
        <taxon>Shiellaceae</taxon>
        <taxon>Shiella</taxon>
    </lineage>
</organism>
<name>A0ABT8F2D9_9BACT</name>
<feature type="transmembrane region" description="Helical" evidence="1">
    <location>
        <begin position="120"/>
        <end position="139"/>
    </location>
</feature>
<feature type="transmembrane region" description="Helical" evidence="1">
    <location>
        <begin position="167"/>
        <end position="187"/>
    </location>
</feature>
<protein>
    <submittedName>
        <fullName evidence="2">Uncharacterized protein</fullName>
    </submittedName>
</protein>
<proteinExistence type="predicted"/>
<evidence type="ECO:0000256" key="1">
    <source>
        <dbReference type="SAM" id="Phobius"/>
    </source>
</evidence>
<feature type="transmembrane region" description="Helical" evidence="1">
    <location>
        <begin position="30"/>
        <end position="50"/>
    </location>
</feature>
<sequence length="219" mass="24574">MHTLDQFLCRLLLWAKSQPLLYRFTLGTKILLALGFIPTGAVKLMGLRFAPNLSTQSEAGSLFEILYQSTYYWAFLGLAQVLAGLLILWERSSALGAVLFAAIISNIFLITVSYEFSYTWVVSLSMLLAAFWLIFWEWARIRPLFFAQAPATLHLPQVQLSGIWEKGIYATGLVAGLVFCSILRGLVVPMPVVYVSLLLCLLALLLSLAFGIRYRKRLT</sequence>
<feature type="transmembrane region" description="Helical" evidence="1">
    <location>
        <begin position="70"/>
        <end position="88"/>
    </location>
</feature>
<reference evidence="2" key="1">
    <citation type="submission" date="2023-06" db="EMBL/GenBank/DDBJ databases">
        <title>Cytophagales bacterium Strain LB-30, isolated from soil.</title>
        <authorList>
            <person name="Liu B."/>
        </authorList>
    </citation>
    <scope>NUCLEOTIDE SEQUENCE</scope>
    <source>
        <strain evidence="2">LB-30</strain>
    </source>
</reference>
<comment type="caution">
    <text evidence="2">The sequence shown here is derived from an EMBL/GenBank/DDBJ whole genome shotgun (WGS) entry which is preliminary data.</text>
</comment>
<dbReference type="EMBL" id="JAUHJS010000002">
    <property type="protein sequence ID" value="MDN4164543.1"/>
    <property type="molecule type" value="Genomic_DNA"/>
</dbReference>
<dbReference type="Proteomes" id="UP001168552">
    <property type="component" value="Unassembled WGS sequence"/>
</dbReference>
<feature type="transmembrane region" description="Helical" evidence="1">
    <location>
        <begin position="193"/>
        <end position="212"/>
    </location>
</feature>
<accession>A0ABT8F2D9</accession>
<gene>
    <name evidence="2" type="ORF">QWY31_03465</name>
</gene>
<feature type="transmembrane region" description="Helical" evidence="1">
    <location>
        <begin position="95"/>
        <end position="114"/>
    </location>
</feature>